<feature type="chain" id="PRO_5007853529" evidence="2">
    <location>
        <begin position="39"/>
        <end position="353"/>
    </location>
</feature>
<keyword evidence="2" id="KW-0732">Signal</keyword>
<proteinExistence type="predicted"/>
<evidence type="ECO:0000256" key="2">
    <source>
        <dbReference type="SAM" id="SignalP"/>
    </source>
</evidence>
<evidence type="ECO:0000256" key="1">
    <source>
        <dbReference type="SAM" id="MobiDB-lite"/>
    </source>
</evidence>
<dbReference type="Proteomes" id="UP000076722">
    <property type="component" value="Unassembled WGS sequence"/>
</dbReference>
<evidence type="ECO:0000313" key="4">
    <source>
        <dbReference type="Proteomes" id="UP000076722"/>
    </source>
</evidence>
<sequence length="353" mass="36859">MAQRSTMHIPSLNSLRRRRRVILLSYLWALGAVRAASGEQPTRGLAFLDSPAAGSVLQTGSSFDIAVDVKPNGSLPAESALTSYNVYLISSDFGLNLTVIGDPQFLEGEQGSNVKHFNWDVPPCLQTGNYSVLPLVFFKMFWLMSVRFDQLTLYEGSTVNNNQFFAITPFTIELRSQGSQGPSGTCTGLNQLFALPQADSPPGPNNVAPAPLSGALVASAASAQTNGPNVPSTTLSSSKSATASDTPASPSDNASSSSTPSPTIPEGVEGADETTGTALITSTLVSVVTEPVYTSGTNTFIIESSTISTVVMTRTAVTGASGLSVPVNGSVKKQFGLIGPLGILYVVFLILTL</sequence>
<keyword evidence="4" id="KW-1185">Reference proteome</keyword>
<accession>A0A164U595</accession>
<feature type="region of interest" description="Disordered" evidence="1">
    <location>
        <begin position="223"/>
        <end position="271"/>
    </location>
</feature>
<dbReference type="EMBL" id="KV419408">
    <property type="protein sequence ID" value="KZS92933.1"/>
    <property type="molecule type" value="Genomic_DNA"/>
</dbReference>
<protein>
    <submittedName>
        <fullName evidence="3">Uncharacterized protein</fullName>
    </submittedName>
</protein>
<name>A0A164U595_9AGAM</name>
<evidence type="ECO:0000313" key="3">
    <source>
        <dbReference type="EMBL" id="KZS92933.1"/>
    </source>
</evidence>
<dbReference type="STRING" id="1314777.A0A164U595"/>
<feature type="signal peptide" evidence="2">
    <location>
        <begin position="1"/>
        <end position="38"/>
    </location>
</feature>
<reference evidence="3 4" key="1">
    <citation type="journal article" date="2016" name="Mol. Biol. Evol.">
        <title>Comparative Genomics of Early-Diverging Mushroom-Forming Fungi Provides Insights into the Origins of Lignocellulose Decay Capabilities.</title>
        <authorList>
            <person name="Nagy L.G."/>
            <person name="Riley R."/>
            <person name="Tritt A."/>
            <person name="Adam C."/>
            <person name="Daum C."/>
            <person name="Floudas D."/>
            <person name="Sun H."/>
            <person name="Yadav J.S."/>
            <person name="Pangilinan J."/>
            <person name="Larsson K.H."/>
            <person name="Matsuura K."/>
            <person name="Barry K."/>
            <person name="Labutti K."/>
            <person name="Kuo R."/>
            <person name="Ohm R.A."/>
            <person name="Bhattacharya S.S."/>
            <person name="Shirouzu T."/>
            <person name="Yoshinaga Y."/>
            <person name="Martin F.M."/>
            <person name="Grigoriev I.V."/>
            <person name="Hibbett D.S."/>
        </authorList>
    </citation>
    <scope>NUCLEOTIDE SEQUENCE [LARGE SCALE GENOMIC DNA]</scope>
    <source>
        <strain evidence="3 4">HHB9708</strain>
    </source>
</reference>
<feature type="compositionally biased region" description="Low complexity" evidence="1">
    <location>
        <begin position="231"/>
        <end position="261"/>
    </location>
</feature>
<dbReference type="AlphaFoldDB" id="A0A164U595"/>
<dbReference type="OrthoDB" id="3267335at2759"/>
<gene>
    <name evidence="3" type="ORF">SISNIDRAFT_89777</name>
</gene>
<organism evidence="3 4">
    <name type="scientific">Sistotremastrum niveocremeum HHB9708</name>
    <dbReference type="NCBI Taxonomy" id="1314777"/>
    <lineage>
        <taxon>Eukaryota</taxon>
        <taxon>Fungi</taxon>
        <taxon>Dikarya</taxon>
        <taxon>Basidiomycota</taxon>
        <taxon>Agaricomycotina</taxon>
        <taxon>Agaricomycetes</taxon>
        <taxon>Sistotremastrales</taxon>
        <taxon>Sistotremastraceae</taxon>
        <taxon>Sertulicium</taxon>
        <taxon>Sertulicium niveocremeum</taxon>
    </lineage>
</organism>